<sequence>MYPFFFNSRAFLSFHNKVMIALVFVPWSKLSIK</sequence>
<name>A0A0A8ZN76_ARUDO</name>
<proteinExistence type="predicted"/>
<protein>
    <submittedName>
        <fullName evidence="1">Uncharacterized protein</fullName>
    </submittedName>
</protein>
<reference evidence="1" key="1">
    <citation type="submission" date="2014-09" db="EMBL/GenBank/DDBJ databases">
        <authorList>
            <person name="Magalhaes I.L.F."/>
            <person name="Oliveira U."/>
            <person name="Santos F.R."/>
            <person name="Vidigal T.H.D.A."/>
            <person name="Brescovit A.D."/>
            <person name="Santos A.J."/>
        </authorList>
    </citation>
    <scope>NUCLEOTIDE SEQUENCE</scope>
    <source>
        <tissue evidence="1">Shoot tissue taken approximately 20 cm above the soil surface</tissue>
    </source>
</reference>
<organism evidence="1">
    <name type="scientific">Arundo donax</name>
    <name type="common">Giant reed</name>
    <name type="synonym">Donax arundinaceus</name>
    <dbReference type="NCBI Taxonomy" id="35708"/>
    <lineage>
        <taxon>Eukaryota</taxon>
        <taxon>Viridiplantae</taxon>
        <taxon>Streptophyta</taxon>
        <taxon>Embryophyta</taxon>
        <taxon>Tracheophyta</taxon>
        <taxon>Spermatophyta</taxon>
        <taxon>Magnoliopsida</taxon>
        <taxon>Liliopsida</taxon>
        <taxon>Poales</taxon>
        <taxon>Poaceae</taxon>
        <taxon>PACMAD clade</taxon>
        <taxon>Arundinoideae</taxon>
        <taxon>Arundineae</taxon>
        <taxon>Arundo</taxon>
    </lineage>
</organism>
<reference evidence="1" key="2">
    <citation type="journal article" date="2015" name="Data Brief">
        <title>Shoot transcriptome of the giant reed, Arundo donax.</title>
        <authorList>
            <person name="Barrero R.A."/>
            <person name="Guerrero F.D."/>
            <person name="Moolhuijzen P."/>
            <person name="Goolsby J.A."/>
            <person name="Tidwell J."/>
            <person name="Bellgard S.E."/>
            <person name="Bellgard M.I."/>
        </authorList>
    </citation>
    <scope>NUCLEOTIDE SEQUENCE</scope>
    <source>
        <tissue evidence="1">Shoot tissue taken approximately 20 cm above the soil surface</tissue>
    </source>
</reference>
<evidence type="ECO:0000313" key="1">
    <source>
        <dbReference type="EMBL" id="JAD36312.1"/>
    </source>
</evidence>
<dbReference type="AlphaFoldDB" id="A0A0A8ZN76"/>
<accession>A0A0A8ZN76</accession>
<dbReference type="EMBL" id="GBRH01261583">
    <property type="protein sequence ID" value="JAD36312.1"/>
    <property type="molecule type" value="Transcribed_RNA"/>
</dbReference>